<evidence type="ECO:0000256" key="5">
    <source>
        <dbReference type="ARBA" id="ARBA00022833"/>
    </source>
</evidence>
<dbReference type="EMBL" id="VFLP01000041">
    <property type="protein sequence ID" value="TRX91852.1"/>
    <property type="molecule type" value="Genomic_DNA"/>
</dbReference>
<evidence type="ECO:0000256" key="3">
    <source>
        <dbReference type="ARBA" id="ARBA00022723"/>
    </source>
</evidence>
<keyword evidence="4" id="KW-0378">Hydrolase</keyword>
<keyword evidence="9" id="KW-1185">Reference proteome</keyword>
<protein>
    <recommendedName>
        <fullName evidence="7">Metallo-beta-lactamase domain-containing protein</fullName>
    </recommendedName>
</protein>
<dbReference type="SUPFAM" id="SSF56281">
    <property type="entry name" value="Metallo-hydrolase/oxidoreductase"/>
    <property type="match status" value="1"/>
</dbReference>
<organism evidence="8 9">
    <name type="scientific">Xylaria flabelliformis</name>
    <dbReference type="NCBI Taxonomy" id="2512241"/>
    <lineage>
        <taxon>Eukaryota</taxon>
        <taxon>Fungi</taxon>
        <taxon>Dikarya</taxon>
        <taxon>Ascomycota</taxon>
        <taxon>Pezizomycotina</taxon>
        <taxon>Sordariomycetes</taxon>
        <taxon>Xylariomycetidae</taxon>
        <taxon>Xylariales</taxon>
        <taxon>Xylariaceae</taxon>
        <taxon>Xylaria</taxon>
    </lineage>
</organism>
<dbReference type="PANTHER" id="PTHR42978">
    <property type="entry name" value="QUORUM-QUENCHING LACTONASE YTNP-RELATED-RELATED"/>
    <property type="match status" value="1"/>
</dbReference>
<dbReference type="OrthoDB" id="10250730at2759"/>
<dbReference type="InterPro" id="IPR001279">
    <property type="entry name" value="Metallo-B-lactamas"/>
</dbReference>
<name>A0A553HV86_9PEZI</name>
<evidence type="ECO:0000313" key="9">
    <source>
        <dbReference type="Proteomes" id="UP000319160"/>
    </source>
</evidence>
<dbReference type="InterPro" id="IPR051013">
    <property type="entry name" value="MBL_superfamily_lactonases"/>
</dbReference>
<dbReference type="AlphaFoldDB" id="A0A553HV86"/>
<feature type="compositionally biased region" description="Polar residues" evidence="6">
    <location>
        <begin position="182"/>
        <end position="192"/>
    </location>
</feature>
<dbReference type="CDD" id="cd07730">
    <property type="entry name" value="metallo-hydrolase-like_MBL-fold"/>
    <property type="match status" value="1"/>
</dbReference>
<keyword evidence="5" id="KW-0862">Zinc</keyword>
<dbReference type="Gene3D" id="3.60.15.10">
    <property type="entry name" value="Ribonuclease Z/Hydroxyacylglutathione hydrolase-like"/>
    <property type="match status" value="1"/>
</dbReference>
<feature type="region of interest" description="Disordered" evidence="6">
    <location>
        <begin position="170"/>
        <end position="192"/>
    </location>
</feature>
<accession>A0A553HV86</accession>
<comment type="cofactor">
    <cofactor evidence="1">
        <name>Zn(2+)</name>
        <dbReference type="ChEBI" id="CHEBI:29105"/>
    </cofactor>
</comment>
<sequence>MTSLFSNTSATGLPTVQIHALSAGHFTLPEEQFVYPASTGARKTVPSLAFLIQHKNRTSGKTTRIVFDLGLRRVIERYSEPIQRHLATRRPLTTDPDVVSSLRAGGLTPEDIDFVFYSHVHWDHVGEPRDFPQSAFVVGHGALDVLARKSKSLRGSHSFFESDLLDPARTVELPDPAGKGSEGNTTTTSQFSNTINVQGPWVELEELLPAALDIFRDGSLYIVDAPGHLPGHINLLARTIKEDNSTGWVYLAGDACHDRRILRGEKAISEWLDVHGHVCCIHADRAKADETIERVRDLERKGVEVILAHDVEWEEDAANAKRFFGA</sequence>
<dbReference type="Proteomes" id="UP000319160">
    <property type="component" value="Unassembled WGS sequence"/>
</dbReference>
<dbReference type="InterPro" id="IPR036866">
    <property type="entry name" value="RibonucZ/Hydroxyglut_hydro"/>
</dbReference>
<comment type="similarity">
    <text evidence="2">Belongs to the metallo-beta-lactamase superfamily.</text>
</comment>
<gene>
    <name evidence="8" type="ORF">FHL15_007171</name>
</gene>
<dbReference type="Pfam" id="PF00753">
    <property type="entry name" value="Lactamase_B"/>
    <property type="match status" value="1"/>
</dbReference>
<proteinExistence type="inferred from homology"/>
<evidence type="ECO:0000313" key="8">
    <source>
        <dbReference type="EMBL" id="TRX91852.1"/>
    </source>
</evidence>
<dbReference type="GO" id="GO:0016787">
    <property type="term" value="F:hydrolase activity"/>
    <property type="evidence" value="ECO:0007669"/>
    <property type="project" value="UniProtKB-KW"/>
</dbReference>
<dbReference type="STRING" id="2512241.A0A553HV86"/>
<evidence type="ECO:0000256" key="1">
    <source>
        <dbReference type="ARBA" id="ARBA00001947"/>
    </source>
</evidence>
<feature type="domain" description="Metallo-beta-lactamase" evidence="7">
    <location>
        <begin position="47"/>
        <end position="231"/>
    </location>
</feature>
<dbReference type="PANTHER" id="PTHR42978:SF2">
    <property type="entry name" value="102 KBASES UNSTABLE REGION: FROM 1 TO 119443"/>
    <property type="match status" value="1"/>
</dbReference>
<evidence type="ECO:0000256" key="4">
    <source>
        <dbReference type="ARBA" id="ARBA00022801"/>
    </source>
</evidence>
<reference evidence="9" key="1">
    <citation type="submission" date="2019-06" db="EMBL/GenBank/DDBJ databases">
        <title>Draft genome sequence of the griseofulvin-producing fungus Xylaria cubensis strain G536.</title>
        <authorList>
            <person name="Mead M.E."/>
            <person name="Raja H.A."/>
            <person name="Steenwyk J.L."/>
            <person name="Knowles S.L."/>
            <person name="Oberlies N.H."/>
            <person name="Rokas A."/>
        </authorList>
    </citation>
    <scope>NUCLEOTIDE SEQUENCE [LARGE SCALE GENOMIC DNA]</scope>
    <source>
        <strain evidence="9">G536</strain>
    </source>
</reference>
<keyword evidence="3" id="KW-0479">Metal-binding</keyword>
<comment type="caution">
    <text evidence="8">The sequence shown here is derived from an EMBL/GenBank/DDBJ whole genome shotgun (WGS) entry which is preliminary data.</text>
</comment>
<evidence type="ECO:0000256" key="2">
    <source>
        <dbReference type="ARBA" id="ARBA00007749"/>
    </source>
</evidence>
<evidence type="ECO:0000259" key="7">
    <source>
        <dbReference type="Pfam" id="PF00753"/>
    </source>
</evidence>
<evidence type="ECO:0000256" key="6">
    <source>
        <dbReference type="SAM" id="MobiDB-lite"/>
    </source>
</evidence>
<dbReference type="GO" id="GO:0046872">
    <property type="term" value="F:metal ion binding"/>
    <property type="evidence" value="ECO:0007669"/>
    <property type="project" value="UniProtKB-KW"/>
</dbReference>